<evidence type="ECO:0000313" key="1">
    <source>
        <dbReference type="EMBL" id="SHM77454.1"/>
    </source>
</evidence>
<accession>A0A1M7LIX4</accession>
<dbReference type="OrthoDB" id="2662240at2"/>
<dbReference type="Proteomes" id="UP000184038">
    <property type="component" value="Unassembled WGS sequence"/>
</dbReference>
<dbReference type="EMBL" id="FRCP01000016">
    <property type="protein sequence ID" value="SHM77454.1"/>
    <property type="molecule type" value="Genomic_DNA"/>
</dbReference>
<evidence type="ECO:0000313" key="2">
    <source>
        <dbReference type="Proteomes" id="UP000184038"/>
    </source>
</evidence>
<name>A0A1M7LIX4_9FIRM</name>
<dbReference type="AlphaFoldDB" id="A0A1M7LIX4"/>
<keyword evidence="2" id="KW-1185">Reference proteome</keyword>
<reference evidence="1 2" key="1">
    <citation type="submission" date="2016-11" db="EMBL/GenBank/DDBJ databases">
        <authorList>
            <person name="Jaros S."/>
            <person name="Januszkiewicz K."/>
            <person name="Wedrychowicz H."/>
        </authorList>
    </citation>
    <scope>NUCLEOTIDE SEQUENCE [LARGE SCALE GENOMIC DNA]</scope>
    <source>
        <strain evidence="1 2">DSM 15930</strain>
    </source>
</reference>
<sequence>MKVIKAILNTKGLEESFGDITQEEKQLYKATFDFIDGKEALVGDWEQETNEYSMIGLINQIENKEFWWLVEQDPFVSTYESREEFDKDWEKEEYEGPGCSIMLPTNAVKIIEELKGANKV</sequence>
<gene>
    <name evidence="1" type="ORF">SAMN02746066_03266</name>
</gene>
<organism evidence="1 2">
    <name type="scientific">Anaerosporobacter mobilis DSM 15930</name>
    <dbReference type="NCBI Taxonomy" id="1120996"/>
    <lineage>
        <taxon>Bacteria</taxon>
        <taxon>Bacillati</taxon>
        <taxon>Bacillota</taxon>
        <taxon>Clostridia</taxon>
        <taxon>Lachnospirales</taxon>
        <taxon>Lachnospiraceae</taxon>
        <taxon>Anaerosporobacter</taxon>
    </lineage>
</organism>
<dbReference type="STRING" id="1120996.SAMN02746066_03266"/>
<protein>
    <submittedName>
        <fullName evidence="1">Uncharacterized protein</fullName>
    </submittedName>
</protein>
<dbReference type="RefSeq" id="WP_073289465.1">
    <property type="nucleotide sequence ID" value="NZ_FRCP01000016.1"/>
</dbReference>
<proteinExistence type="predicted"/>